<dbReference type="InterPro" id="IPR027788">
    <property type="entry name" value="Alpha/beta-hydrolase_N_dom"/>
</dbReference>
<dbReference type="PIRSF" id="PIRSF007542">
    <property type="entry name" value="UCP007542"/>
    <property type="match status" value="1"/>
</dbReference>
<feature type="domain" description="Alpha/beta-hydrolase catalytic" evidence="2">
    <location>
        <begin position="247"/>
        <end position="534"/>
    </location>
</feature>
<evidence type="ECO:0000259" key="2">
    <source>
        <dbReference type="Pfam" id="PF10081"/>
    </source>
</evidence>
<feature type="transmembrane region" description="Helical" evidence="1">
    <location>
        <begin position="72"/>
        <end position="92"/>
    </location>
</feature>
<feature type="transmembrane region" description="Helical" evidence="1">
    <location>
        <begin position="36"/>
        <end position="60"/>
    </location>
</feature>
<keyword evidence="1" id="KW-1133">Transmembrane helix</keyword>
<evidence type="ECO:0000313" key="4">
    <source>
        <dbReference type="EMBL" id="MBK1725753.1"/>
    </source>
</evidence>
<protein>
    <submittedName>
        <fullName evidence="4">Uncharacterized protein</fullName>
    </submittedName>
</protein>
<reference evidence="4 5" key="1">
    <citation type="journal article" date="2020" name="Microorganisms">
        <title>Osmotic Adaptation and Compatible Solute Biosynthesis of Phototrophic Bacteria as Revealed from Genome Analyses.</title>
        <authorList>
            <person name="Imhoff J.F."/>
            <person name="Rahn T."/>
            <person name="Kunzel S."/>
            <person name="Keller A."/>
            <person name="Neulinger S.C."/>
        </authorList>
    </citation>
    <scope>NUCLEOTIDE SEQUENCE [LARGE SCALE GENOMIC DNA]</scope>
    <source>
        <strain evidence="4 5">DSM 15116</strain>
    </source>
</reference>
<feature type="transmembrane region" description="Helical" evidence="1">
    <location>
        <begin position="112"/>
        <end position="134"/>
    </location>
</feature>
<dbReference type="Pfam" id="PF10081">
    <property type="entry name" value="Abhydrolase_9"/>
    <property type="match status" value="1"/>
</dbReference>
<dbReference type="RefSeq" id="WP_200256213.1">
    <property type="nucleotide sequence ID" value="NZ_NRSH01000008.1"/>
</dbReference>
<dbReference type="InterPro" id="IPR027787">
    <property type="entry name" value="Alpha/beta-hydrolase_catalytic"/>
</dbReference>
<dbReference type="Pfam" id="PF15420">
    <property type="entry name" value="Abhydrolase_9_N"/>
    <property type="match status" value="1"/>
</dbReference>
<dbReference type="EMBL" id="NRSH01000008">
    <property type="protein sequence ID" value="MBK1725753.1"/>
    <property type="molecule type" value="Genomic_DNA"/>
</dbReference>
<evidence type="ECO:0000259" key="3">
    <source>
        <dbReference type="Pfam" id="PF15420"/>
    </source>
</evidence>
<sequence length="542" mass="58772">MPRIGPLSHTGLLLGALLFAFSLTPSLIPRPLGLQGAISGLSLTAGYAIGSGLGALWAYLGLPELAGRPRRLARWAAGAASALVAATFMWHAPGWQDAVRAQMEMPPTGDGQPLAVAAIAAAVFAAALALARLFRQTFRFLAQRLQRFVPPRVSSLLGVAVALLLFWGVIDGVLVTLALRAADRSYQEVDALIDSEHERPEVPVRTGSPISPVAWQDLGRQGRSFVASGPRAADLEAFLGEAAPTPIRVYIGLNAAATPEERARLALEELRRTDAFERSVLILATPTGSGWVDPAAVNAVEYLHRGDTATVTAQYSYLPSPLALMMEGEYGAETARALFEAVYGHWTALPEDERPALYLHGLSLGALNSDRSFDVYDIVQDPFDGVLWSGPPFRSETWRTVTRRREPGSPAWLPTFRDGEVVRFMNQHTGLEAAQGDWGPFRIAFLQYASDPVTFLAPSTLYRRPAWLEEPRGPDVSGELRWYPVVTLLQLAADIAAGDAPPGHGHTYAAADYVDAWFALTEPEGWSREELARLREHLGSAE</sequence>
<name>A0ABS1E2N7_9GAMM</name>
<proteinExistence type="predicted"/>
<evidence type="ECO:0000256" key="1">
    <source>
        <dbReference type="SAM" id="Phobius"/>
    </source>
</evidence>
<accession>A0ABS1E2N7</accession>
<keyword evidence="1" id="KW-0812">Transmembrane</keyword>
<feature type="transmembrane region" description="Helical" evidence="1">
    <location>
        <begin position="155"/>
        <end position="179"/>
    </location>
</feature>
<organism evidence="4 5">
    <name type="scientific">Halorhodospira neutriphila</name>
    <dbReference type="NCBI Taxonomy" id="168379"/>
    <lineage>
        <taxon>Bacteria</taxon>
        <taxon>Pseudomonadati</taxon>
        <taxon>Pseudomonadota</taxon>
        <taxon>Gammaproteobacteria</taxon>
        <taxon>Chromatiales</taxon>
        <taxon>Ectothiorhodospiraceae</taxon>
        <taxon>Halorhodospira</taxon>
    </lineage>
</organism>
<keyword evidence="5" id="KW-1185">Reference proteome</keyword>
<gene>
    <name evidence="4" type="ORF">CKO13_01690</name>
</gene>
<feature type="domain" description="Alpha/beta-hydrolase N-terminal" evidence="3">
    <location>
        <begin position="23"/>
        <end position="230"/>
    </location>
</feature>
<keyword evidence="1" id="KW-0472">Membrane</keyword>
<comment type="caution">
    <text evidence="4">The sequence shown here is derived from an EMBL/GenBank/DDBJ whole genome shotgun (WGS) entry which is preliminary data.</text>
</comment>
<dbReference type="Proteomes" id="UP000738126">
    <property type="component" value="Unassembled WGS sequence"/>
</dbReference>
<evidence type="ECO:0000313" key="5">
    <source>
        <dbReference type="Proteomes" id="UP000738126"/>
    </source>
</evidence>
<dbReference type="InterPro" id="IPR012037">
    <property type="entry name" value="Alpha/beta-hydrolase_fam"/>
</dbReference>